<organism evidence="2 3">
    <name type="scientific">Clostridium gallinarum</name>
    <dbReference type="NCBI Taxonomy" id="2762246"/>
    <lineage>
        <taxon>Bacteria</taxon>
        <taxon>Bacillati</taxon>
        <taxon>Bacillota</taxon>
        <taxon>Clostridia</taxon>
        <taxon>Eubacteriales</taxon>
        <taxon>Clostridiaceae</taxon>
        <taxon>Clostridium</taxon>
    </lineage>
</organism>
<dbReference type="EMBL" id="JACSQZ010000001">
    <property type="protein sequence ID" value="MBD7913562.1"/>
    <property type="molecule type" value="Genomic_DNA"/>
</dbReference>
<keyword evidence="3" id="KW-1185">Reference proteome</keyword>
<gene>
    <name evidence="2" type="ORF">H9660_00225</name>
</gene>
<dbReference type="RefSeq" id="WP_191747322.1">
    <property type="nucleotide sequence ID" value="NZ_JACSQZ010000001.1"/>
</dbReference>
<evidence type="ECO:0000313" key="3">
    <source>
        <dbReference type="Proteomes" id="UP000640335"/>
    </source>
</evidence>
<keyword evidence="1" id="KW-0472">Membrane</keyword>
<name>A0ABR8PZG4_9CLOT</name>
<feature type="transmembrane region" description="Helical" evidence="1">
    <location>
        <begin position="6"/>
        <end position="26"/>
    </location>
</feature>
<keyword evidence="1" id="KW-1133">Transmembrane helix</keyword>
<sequence>MRKIILSISTIIILVISVVIFILINVKKDFKEYLKVNYPNSVFQVDLPKIDFIYGSYYSDVFCISDSISFKISKSWNTKQVSEHYSEIKNREKNNFEIAQIFSNSEVEKYISSISAGSKFPTTEKYKYDAIYLSIIPDTEMISITKDIFNFLKEKKIEVAEINISYEKNMGVYEGQFSDKDYDLDANEIEEKIIKIK</sequence>
<comment type="caution">
    <text evidence="2">The sequence shown here is derived from an EMBL/GenBank/DDBJ whole genome shotgun (WGS) entry which is preliminary data.</text>
</comment>
<dbReference type="Proteomes" id="UP000640335">
    <property type="component" value="Unassembled WGS sequence"/>
</dbReference>
<reference evidence="2 3" key="1">
    <citation type="submission" date="2020-08" db="EMBL/GenBank/DDBJ databases">
        <title>A Genomic Blueprint of the Chicken Gut Microbiome.</title>
        <authorList>
            <person name="Gilroy R."/>
            <person name="Ravi A."/>
            <person name="Getino M."/>
            <person name="Pursley I."/>
            <person name="Horton D.L."/>
            <person name="Alikhan N.-F."/>
            <person name="Baker D."/>
            <person name="Gharbi K."/>
            <person name="Hall N."/>
            <person name="Watson M."/>
            <person name="Adriaenssens E.M."/>
            <person name="Foster-Nyarko E."/>
            <person name="Jarju S."/>
            <person name="Secka A."/>
            <person name="Antonio M."/>
            <person name="Oren A."/>
            <person name="Chaudhuri R."/>
            <person name="La Ragione R.M."/>
            <person name="Hildebrand F."/>
            <person name="Pallen M.J."/>
        </authorList>
    </citation>
    <scope>NUCLEOTIDE SEQUENCE [LARGE SCALE GENOMIC DNA]</scope>
    <source>
        <strain evidence="2 3">Sa3CUN1</strain>
    </source>
</reference>
<evidence type="ECO:0000313" key="2">
    <source>
        <dbReference type="EMBL" id="MBD7913562.1"/>
    </source>
</evidence>
<keyword evidence="1" id="KW-0812">Transmembrane</keyword>
<proteinExistence type="predicted"/>
<protein>
    <submittedName>
        <fullName evidence="2">Uncharacterized protein</fullName>
    </submittedName>
</protein>
<evidence type="ECO:0000256" key="1">
    <source>
        <dbReference type="SAM" id="Phobius"/>
    </source>
</evidence>
<accession>A0ABR8PZG4</accession>